<dbReference type="AlphaFoldDB" id="A0A2A2LEE7"/>
<proteinExistence type="inferred from homology"/>
<keyword evidence="9" id="KW-1185">Reference proteome</keyword>
<gene>
    <name evidence="8" type="ORF">WR25_18292</name>
</gene>
<comment type="subcellular location">
    <subcellularLocation>
        <location evidence="1">Endomembrane system</location>
        <topology evidence="1">Multi-pass membrane protein</topology>
    </subcellularLocation>
</comment>
<dbReference type="EMBL" id="LIAE01006846">
    <property type="protein sequence ID" value="PAV84485.1"/>
    <property type="molecule type" value="Genomic_DNA"/>
</dbReference>
<keyword evidence="3" id="KW-0813">Transport</keyword>
<dbReference type="Proteomes" id="UP000218231">
    <property type="component" value="Unassembled WGS sequence"/>
</dbReference>
<sequence length="207" mass="23432">MAPRTTFDQNDKKYQAVFGLLHIRKAAKIVSVILNVFAVINLIFGLTRSSTVLFYTFFSFAFSVVVFGSLLYGVFKEKRHYLLPYLLFQILSVAATVLTLLIFLISLAAHSNMVIDLAQDWGGINAHSSESQKQFDSDLKAFTVWFIIILSVYIIVQAYFLELIYAFYVFLKDRENSFNFNFDTSFTNGAFGSTPTTPGQLPHDAIN</sequence>
<dbReference type="Pfam" id="PF03821">
    <property type="entry name" value="Mtp"/>
    <property type="match status" value="1"/>
</dbReference>
<feature type="transmembrane region" description="Helical" evidence="7">
    <location>
        <begin position="29"/>
        <end position="46"/>
    </location>
</feature>
<dbReference type="OrthoDB" id="5792724at2759"/>
<evidence type="ECO:0000313" key="8">
    <source>
        <dbReference type="EMBL" id="PAV84485.1"/>
    </source>
</evidence>
<feature type="transmembrane region" description="Helical" evidence="7">
    <location>
        <begin position="52"/>
        <end position="75"/>
    </location>
</feature>
<dbReference type="InterPro" id="IPR004687">
    <property type="entry name" value="LAPTM4/5"/>
</dbReference>
<accession>A0A2A2LEE7</accession>
<keyword evidence="6 7" id="KW-0472">Membrane</keyword>
<dbReference type="GO" id="GO:0012505">
    <property type="term" value="C:endomembrane system"/>
    <property type="evidence" value="ECO:0007669"/>
    <property type="project" value="UniProtKB-SubCell"/>
</dbReference>
<evidence type="ECO:0000256" key="5">
    <source>
        <dbReference type="ARBA" id="ARBA00022989"/>
    </source>
</evidence>
<evidence type="ECO:0000256" key="6">
    <source>
        <dbReference type="ARBA" id="ARBA00023136"/>
    </source>
</evidence>
<dbReference type="GO" id="GO:0005765">
    <property type="term" value="C:lysosomal membrane"/>
    <property type="evidence" value="ECO:0007669"/>
    <property type="project" value="TreeGrafter"/>
</dbReference>
<evidence type="ECO:0000313" key="9">
    <source>
        <dbReference type="Proteomes" id="UP000218231"/>
    </source>
</evidence>
<feature type="transmembrane region" description="Helical" evidence="7">
    <location>
        <begin position="82"/>
        <end position="109"/>
    </location>
</feature>
<evidence type="ECO:0000256" key="3">
    <source>
        <dbReference type="ARBA" id="ARBA00022448"/>
    </source>
</evidence>
<evidence type="ECO:0000256" key="1">
    <source>
        <dbReference type="ARBA" id="ARBA00004127"/>
    </source>
</evidence>
<feature type="transmembrane region" description="Helical" evidence="7">
    <location>
        <begin position="144"/>
        <end position="171"/>
    </location>
</feature>
<reference evidence="8 9" key="1">
    <citation type="journal article" date="2017" name="Curr. Biol.">
        <title>Genome architecture and evolution of a unichromosomal asexual nematode.</title>
        <authorList>
            <person name="Fradin H."/>
            <person name="Zegar C."/>
            <person name="Gutwein M."/>
            <person name="Lucas J."/>
            <person name="Kovtun M."/>
            <person name="Corcoran D."/>
            <person name="Baugh L.R."/>
            <person name="Kiontke K."/>
            <person name="Gunsalus K."/>
            <person name="Fitch D.H."/>
            <person name="Piano F."/>
        </authorList>
    </citation>
    <scope>NUCLEOTIDE SEQUENCE [LARGE SCALE GENOMIC DNA]</scope>
    <source>
        <strain evidence="8">PF1309</strain>
    </source>
</reference>
<evidence type="ECO:0000256" key="7">
    <source>
        <dbReference type="SAM" id="Phobius"/>
    </source>
</evidence>
<keyword evidence="4 7" id="KW-0812">Transmembrane</keyword>
<comment type="similarity">
    <text evidence="2">Belongs to the LAPTM4/LAPTM5 transporter family.</text>
</comment>
<dbReference type="PANTHER" id="PTHR12479:SF10">
    <property type="entry name" value="LYSOSOMAL-ASSOCIATED TRANSMEMBRANE PROTEIN"/>
    <property type="match status" value="1"/>
</dbReference>
<protein>
    <submittedName>
        <fullName evidence="8">Uncharacterized protein</fullName>
    </submittedName>
</protein>
<comment type="caution">
    <text evidence="8">The sequence shown here is derived from an EMBL/GenBank/DDBJ whole genome shotgun (WGS) entry which is preliminary data.</text>
</comment>
<dbReference type="PANTHER" id="PTHR12479">
    <property type="entry name" value="LYSOSOMAL-ASSOCIATED TRANSMEMBRANE PROTEIN"/>
    <property type="match status" value="1"/>
</dbReference>
<evidence type="ECO:0000256" key="4">
    <source>
        <dbReference type="ARBA" id="ARBA00022692"/>
    </source>
</evidence>
<organism evidence="8 9">
    <name type="scientific">Diploscapter pachys</name>
    <dbReference type="NCBI Taxonomy" id="2018661"/>
    <lineage>
        <taxon>Eukaryota</taxon>
        <taxon>Metazoa</taxon>
        <taxon>Ecdysozoa</taxon>
        <taxon>Nematoda</taxon>
        <taxon>Chromadorea</taxon>
        <taxon>Rhabditida</taxon>
        <taxon>Rhabditina</taxon>
        <taxon>Rhabditomorpha</taxon>
        <taxon>Rhabditoidea</taxon>
        <taxon>Rhabditidae</taxon>
        <taxon>Diploscapter</taxon>
    </lineage>
</organism>
<name>A0A2A2LEE7_9BILA</name>
<dbReference type="InterPro" id="IPR051115">
    <property type="entry name" value="LAPTM_transporter"/>
</dbReference>
<keyword evidence="5 7" id="KW-1133">Transmembrane helix</keyword>
<evidence type="ECO:0000256" key="2">
    <source>
        <dbReference type="ARBA" id="ARBA00010076"/>
    </source>
</evidence>